<comment type="caution">
    <text evidence="8">The sequence shown here is derived from an EMBL/GenBank/DDBJ whole genome shotgun (WGS) entry which is preliminary data.</text>
</comment>
<dbReference type="SMART" id="SM00100">
    <property type="entry name" value="cNMP"/>
    <property type="match status" value="1"/>
</dbReference>
<evidence type="ECO:0000256" key="5">
    <source>
        <dbReference type="PROSITE-ProRule" id="PRU01161"/>
    </source>
</evidence>
<dbReference type="Proteomes" id="UP000315369">
    <property type="component" value="Unassembled WGS sequence"/>
</dbReference>
<dbReference type="Pfam" id="PF01734">
    <property type="entry name" value="Patatin"/>
    <property type="match status" value="1"/>
</dbReference>
<keyword evidence="4 5" id="KW-0443">Lipid metabolism</keyword>
<reference evidence="8 9" key="1">
    <citation type="submission" date="2019-06" db="EMBL/GenBank/DDBJ databases">
        <authorList>
            <person name="Livingstone P."/>
            <person name="Whitworth D."/>
        </authorList>
    </citation>
    <scope>NUCLEOTIDE SEQUENCE [LARGE SCALE GENOMIC DNA]</scope>
    <source>
        <strain evidence="8 9">AM401</strain>
    </source>
</reference>
<comment type="similarity">
    <text evidence="1">Belongs to the NTE family.</text>
</comment>
<accession>A0A540WTS7</accession>
<dbReference type="AlphaFoldDB" id="A0A540WTS7"/>
<dbReference type="SUPFAM" id="SSF52151">
    <property type="entry name" value="FabD/lysophospholipase-like"/>
    <property type="match status" value="1"/>
</dbReference>
<dbReference type="PANTHER" id="PTHR14226:SF29">
    <property type="entry name" value="NEUROPATHY TARGET ESTERASE SWS"/>
    <property type="match status" value="1"/>
</dbReference>
<evidence type="ECO:0000259" key="7">
    <source>
        <dbReference type="PROSITE" id="PS51635"/>
    </source>
</evidence>
<dbReference type="SUPFAM" id="SSF51206">
    <property type="entry name" value="cAMP-binding domain-like"/>
    <property type="match status" value="1"/>
</dbReference>
<evidence type="ECO:0000313" key="8">
    <source>
        <dbReference type="EMBL" id="TQF12408.1"/>
    </source>
</evidence>
<dbReference type="OrthoDB" id="5290098at2"/>
<feature type="active site" description="Proton acceptor" evidence="5">
    <location>
        <position position="497"/>
    </location>
</feature>
<feature type="short sequence motif" description="GXGXXG" evidence="5">
    <location>
        <begin position="353"/>
        <end position="358"/>
    </location>
</feature>
<evidence type="ECO:0000256" key="1">
    <source>
        <dbReference type="ARBA" id="ARBA00006636"/>
    </source>
</evidence>
<organism evidence="8 9">
    <name type="scientific">Myxococcus llanfairpwllgwyngyllgogerychwyrndrobwllllantysiliogogogochensis</name>
    <dbReference type="NCBI Taxonomy" id="2590453"/>
    <lineage>
        <taxon>Bacteria</taxon>
        <taxon>Pseudomonadati</taxon>
        <taxon>Myxococcota</taxon>
        <taxon>Myxococcia</taxon>
        <taxon>Myxococcales</taxon>
        <taxon>Cystobacterineae</taxon>
        <taxon>Myxococcaceae</taxon>
        <taxon>Myxococcus</taxon>
    </lineage>
</organism>
<evidence type="ECO:0000256" key="2">
    <source>
        <dbReference type="ARBA" id="ARBA00022801"/>
    </source>
</evidence>
<evidence type="ECO:0000256" key="3">
    <source>
        <dbReference type="ARBA" id="ARBA00022963"/>
    </source>
</evidence>
<dbReference type="RefSeq" id="WP_141645845.1">
    <property type="nucleotide sequence ID" value="NZ_VIFM01000140.1"/>
</dbReference>
<dbReference type="CDD" id="cd07205">
    <property type="entry name" value="Pat_PNPLA6_PNPLA7_NTE1_like"/>
    <property type="match status" value="1"/>
</dbReference>
<dbReference type="PROSITE" id="PS51635">
    <property type="entry name" value="PNPLA"/>
    <property type="match status" value="1"/>
</dbReference>
<dbReference type="PANTHER" id="PTHR14226">
    <property type="entry name" value="NEUROPATHY TARGET ESTERASE/SWISS CHEESE D.MELANOGASTER"/>
    <property type="match status" value="1"/>
</dbReference>
<keyword evidence="2 5" id="KW-0378">Hydrolase</keyword>
<dbReference type="InterPro" id="IPR016035">
    <property type="entry name" value="Acyl_Trfase/lysoPLipase"/>
</dbReference>
<feature type="short sequence motif" description="DGA/G" evidence="5">
    <location>
        <begin position="497"/>
        <end position="499"/>
    </location>
</feature>
<evidence type="ECO:0000259" key="6">
    <source>
        <dbReference type="PROSITE" id="PS50042"/>
    </source>
</evidence>
<keyword evidence="3 5" id="KW-0442">Lipid degradation</keyword>
<feature type="active site" description="Nucleophile" evidence="5">
    <location>
        <position position="382"/>
    </location>
</feature>
<dbReference type="InterPro" id="IPR014710">
    <property type="entry name" value="RmlC-like_jellyroll"/>
</dbReference>
<feature type="domain" description="Cyclic nucleotide-binding" evidence="6">
    <location>
        <begin position="18"/>
        <end position="100"/>
    </location>
</feature>
<dbReference type="InterPro" id="IPR000595">
    <property type="entry name" value="cNMP-bd_dom"/>
</dbReference>
<evidence type="ECO:0000256" key="4">
    <source>
        <dbReference type="ARBA" id="ARBA00023098"/>
    </source>
</evidence>
<dbReference type="GO" id="GO:0004622">
    <property type="term" value="F:phosphatidylcholine lysophospholipase activity"/>
    <property type="evidence" value="ECO:0007669"/>
    <property type="project" value="UniProtKB-ARBA"/>
</dbReference>
<dbReference type="Gene3D" id="3.40.1090.10">
    <property type="entry name" value="Cytosolic phospholipase A2 catalytic domain"/>
    <property type="match status" value="2"/>
</dbReference>
<protein>
    <submittedName>
        <fullName evidence="8">Cyclic nucleotide-binding domain-containing protein</fullName>
    </submittedName>
</protein>
<sequence length="639" mass="69882">MPLDVQRRRLYALKRAPALRHTSNTVLLQMLDVAWDVTWAKDTVLCEEGQEAHGFFLLLEGELEAHRDGELLLTLRPGTPLGFEALMGGHYSVTARAATACKGLFFPRDGVWTLVQARAGLRQDLKRLLAHAEPPKQEDPLPQVEVVTFASEVRDTPLSELIELVAKVITHDFKDRVLLVRTAESGSDELPVKGADGVLRATVPASEPGAPGRLSVARLRELAREHDPHYVFLDGCQVTGSAPLVDKHVLLVTHHENTRVPRPGKDRVLPTVVIDPRHPTREAELRGRPHEGPRADAHVLPPCRLRMDLRRLATLKVDARPLTEVGLSPAERDALSRWARAITHRRVGLALSGGGVWGFYHVHILRWLVEHRVPVDFISSSSMGSLVGAYFCGTALDGHSGLEGLHRLEERAMSHRLSLAAMAAVFTTYSLEHLVTQDLGAVGLEELPIRFLPVATDLTSGECVALERGPVARGVRASGSAPGLWAPTLVPPARYVDGAFTSMVPASVLVSAGADLVFSSNIFPFGLRETAWMPESRVGRFLAGLNPVSRALDLVASGVLLLHRSGDAESLMADVSYDIQSADTPLRTAMEFTKARDILKRAASDEALAWKLTELRAHWEQMRLHCGPHGRRCGGQQAA</sequence>
<evidence type="ECO:0000313" key="9">
    <source>
        <dbReference type="Proteomes" id="UP000315369"/>
    </source>
</evidence>
<dbReference type="EMBL" id="VIFM01000140">
    <property type="protein sequence ID" value="TQF12408.1"/>
    <property type="molecule type" value="Genomic_DNA"/>
</dbReference>
<dbReference type="InterPro" id="IPR002641">
    <property type="entry name" value="PNPLA_dom"/>
</dbReference>
<dbReference type="PROSITE" id="PS50042">
    <property type="entry name" value="CNMP_BINDING_3"/>
    <property type="match status" value="1"/>
</dbReference>
<dbReference type="InterPro" id="IPR050301">
    <property type="entry name" value="NTE"/>
</dbReference>
<dbReference type="InterPro" id="IPR018490">
    <property type="entry name" value="cNMP-bd_dom_sf"/>
</dbReference>
<dbReference type="Pfam" id="PF00027">
    <property type="entry name" value="cNMP_binding"/>
    <property type="match status" value="1"/>
</dbReference>
<keyword evidence="9" id="KW-1185">Reference proteome</keyword>
<feature type="domain" description="PNPLA" evidence="7">
    <location>
        <begin position="349"/>
        <end position="510"/>
    </location>
</feature>
<dbReference type="CDD" id="cd00038">
    <property type="entry name" value="CAP_ED"/>
    <property type="match status" value="1"/>
</dbReference>
<dbReference type="Gene3D" id="2.60.120.10">
    <property type="entry name" value="Jelly Rolls"/>
    <property type="match status" value="1"/>
</dbReference>
<dbReference type="GO" id="GO:0016042">
    <property type="term" value="P:lipid catabolic process"/>
    <property type="evidence" value="ECO:0007669"/>
    <property type="project" value="UniProtKB-UniRule"/>
</dbReference>
<gene>
    <name evidence="8" type="ORF">FJV41_29140</name>
</gene>
<comment type="caution">
    <text evidence="5">Lacks conserved residue(s) required for the propagation of feature annotation.</text>
</comment>
<proteinExistence type="inferred from homology"/>
<name>A0A540WTS7_9BACT</name>